<dbReference type="EMBL" id="VWSF01000037">
    <property type="protein sequence ID" value="KAA5538942.1"/>
    <property type="molecule type" value="Genomic_DNA"/>
</dbReference>
<proteinExistence type="predicted"/>
<comment type="caution">
    <text evidence="2">The sequence shown here is derived from an EMBL/GenBank/DDBJ whole genome shotgun (WGS) entry which is preliminary data.</text>
</comment>
<accession>A0A5M6CY68</accession>
<dbReference type="Pfam" id="PF19845">
    <property type="entry name" value="DUF6320"/>
    <property type="match status" value="1"/>
</dbReference>
<feature type="transmembrane region" description="Helical" evidence="1">
    <location>
        <begin position="174"/>
        <end position="197"/>
    </location>
</feature>
<feature type="transmembrane region" description="Helical" evidence="1">
    <location>
        <begin position="118"/>
        <end position="135"/>
    </location>
</feature>
<keyword evidence="3" id="KW-1185">Reference proteome</keyword>
<dbReference type="Proteomes" id="UP000323426">
    <property type="component" value="Unassembled WGS sequence"/>
</dbReference>
<dbReference type="InterPro" id="IPR046283">
    <property type="entry name" value="DUF6320"/>
</dbReference>
<keyword evidence="1" id="KW-0472">Membrane</keyword>
<feature type="transmembrane region" description="Helical" evidence="1">
    <location>
        <begin position="141"/>
        <end position="162"/>
    </location>
</feature>
<evidence type="ECO:0000313" key="2">
    <source>
        <dbReference type="EMBL" id="KAA5538942.1"/>
    </source>
</evidence>
<dbReference type="RefSeq" id="WP_150093359.1">
    <property type="nucleotide sequence ID" value="NZ_VWSF01000037.1"/>
</dbReference>
<keyword evidence="1" id="KW-1133">Transmembrane helix</keyword>
<feature type="transmembrane region" description="Helical" evidence="1">
    <location>
        <begin position="203"/>
        <end position="225"/>
    </location>
</feature>
<gene>
    <name evidence="2" type="ORF">F0145_25290</name>
</gene>
<evidence type="ECO:0008006" key="4">
    <source>
        <dbReference type="Google" id="ProtNLM"/>
    </source>
</evidence>
<sequence length="239" mass="26527">MPSPIICDQCGVELESEMLVCPLCNNPVSTNLTKQNSEVEVSSMPLPFGSKKMNQPQKKITWEVVSIVLCCAIIATSTINLIINNKISWAEYPVAICLIIFSYISVFAFLAQRTIIQVLVSFLVAAAALFLLDLLTNGLNWAPALAIPILLAFNLILIGLLVVFRSSSEKGVNLIGYSFLGAALLCICIEVFLDFYLNKPFRLWWSVIVGLSVLPVSLVLLLMHYRYKRGRDLGKTFHI</sequence>
<evidence type="ECO:0000313" key="3">
    <source>
        <dbReference type="Proteomes" id="UP000323426"/>
    </source>
</evidence>
<keyword evidence="1" id="KW-0812">Transmembrane</keyword>
<dbReference type="AlphaFoldDB" id="A0A5M6CY68"/>
<name>A0A5M6CY68_9BACT</name>
<evidence type="ECO:0000256" key="1">
    <source>
        <dbReference type="SAM" id="Phobius"/>
    </source>
</evidence>
<reference evidence="2 3" key="1">
    <citation type="submission" date="2019-09" db="EMBL/GenBank/DDBJ databases">
        <title>Genome sequence and assembly of Adhaeribacter sp.</title>
        <authorList>
            <person name="Chhetri G."/>
        </authorList>
    </citation>
    <scope>NUCLEOTIDE SEQUENCE [LARGE SCALE GENOMIC DNA]</scope>
    <source>
        <strain evidence="2 3">DK36</strain>
    </source>
</reference>
<feature type="transmembrane region" description="Helical" evidence="1">
    <location>
        <begin position="60"/>
        <end position="83"/>
    </location>
</feature>
<protein>
    <recommendedName>
        <fullName evidence="4">Zinc ribbon domain-containing protein</fullName>
    </recommendedName>
</protein>
<feature type="transmembrane region" description="Helical" evidence="1">
    <location>
        <begin position="89"/>
        <end position="111"/>
    </location>
</feature>
<organism evidence="2 3">
    <name type="scientific">Adhaeribacter rhizoryzae</name>
    <dbReference type="NCBI Taxonomy" id="2607907"/>
    <lineage>
        <taxon>Bacteria</taxon>
        <taxon>Pseudomonadati</taxon>
        <taxon>Bacteroidota</taxon>
        <taxon>Cytophagia</taxon>
        <taxon>Cytophagales</taxon>
        <taxon>Hymenobacteraceae</taxon>
        <taxon>Adhaeribacter</taxon>
    </lineage>
</organism>